<gene>
    <name evidence="2" type="ORF">AVEN_122262_1</name>
</gene>
<protein>
    <submittedName>
        <fullName evidence="2">Uncharacterized protein</fullName>
    </submittedName>
</protein>
<comment type="caution">
    <text evidence="2">The sequence shown here is derived from an EMBL/GenBank/DDBJ whole genome shotgun (WGS) entry which is preliminary data.</text>
</comment>
<feature type="compositionally biased region" description="Basic and acidic residues" evidence="1">
    <location>
        <begin position="48"/>
        <end position="63"/>
    </location>
</feature>
<feature type="region of interest" description="Disordered" evidence="1">
    <location>
        <begin position="37"/>
        <end position="63"/>
    </location>
</feature>
<evidence type="ECO:0000256" key="1">
    <source>
        <dbReference type="SAM" id="MobiDB-lite"/>
    </source>
</evidence>
<keyword evidence="3" id="KW-1185">Reference proteome</keyword>
<dbReference type="AlphaFoldDB" id="A0A4Y2W392"/>
<accession>A0A4Y2W392</accession>
<dbReference type="Proteomes" id="UP000499080">
    <property type="component" value="Unassembled WGS sequence"/>
</dbReference>
<name>A0A4Y2W392_ARAVE</name>
<dbReference type="EMBL" id="BGPR01055632">
    <property type="protein sequence ID" value="GBO32173.1"/>
    <property type="molecule type" value="Genomic_DNA"/>
</dbReference>
<sequence length="100" mass="10812">MKFEWKTLFVQVKCTYNGDGPLIGPLVVDDPPLLRDGVLADPPGDGEVADRYDDQRHHEAQDKVDEDEGLVVGVVVLPVNGAGGHARLHAIPAKDRSSTD</sequence>
<organism evidence="2 3">
    <name type="scientific">Araneus ventricosus</name>
    <name type="common">Orbweaver spider</name>
    <name type="synonym">Epeira ventricosa</name>
    <dbReference type="NCBI Taxonomy" id="182803"/>
    <lineage>
        <taxon>Eukaryota</taxon>
        <taxon>Metazoa</taxon>
        <taxon>Ecdysozoa</taxon>
        <taxon>Arthropoda</taxon>
        <taxon>Chelicerata</taxon>
        <taxon>Arachnida</taxon>
        <taxon>Araneae</taxon>
        <taxon>Araneomorphae</taxon>
        <taxon>Entelegynae</taxon>
        <taxon>Araneoidea</taxon>
        <taxon>Araneidae</taxon>
        <taxon>Araneus</taxon>
    </lineage>
</organism>
<reference evidence="2 3" key="1">
    <citation type="journal article" date="2019" name="Sci. Rep.">
        <title>Orb-weaving spider Araneus ventricosus genome elucidates the spidroin gene catalogue.</title>
        <authorList>
            <person name="Kono N."/>
            <person name="Nakamura H."/>
            <person name="Ohtoshi R."/>
            <person name="Moran D.A.P."/>
            <person name="Shinohara A."/>
            <person name="Yoshida Y."/>
            <person name="Fujiwara M."/>
            <person name="Mori M."/>
            <person name="Tomita M."/>
            <person name="Arakawa K."/>
        </authorList>
    </citation>
    <scope>NUCLEOTIDE SEQUENCE [LARGE SCALE GENOMIC DNA]</scope>
</reference>
<proteinExistence type="predicted"/>
<evidence type="ECO:0000313" key="3">
    <source>
        <dbReference type="Proteomes" id="UP000499080"/>
    </source>
</evidence>
<evidence type="ECO:0000313" key="2">
    <source>
        <dbReference type="EMBL" id="GBO32173.1"/>
    </source>
</evidence>